<gene>
    <name evidence="2" type="ORF">SAMN02910406_02717</name>
    <name evidence="1" type="ORF">SAMN05216469_1084</name>
</gene>
<dbReference type="Proteomes" id="UP000182192">
    <property type="component" value="Unassembled WGS sequence"/>
</dbReference>
<evidence type="ECO:0000313" key="2">
    <source>
        <dbReference type="EMBL" id="SFC94284.1"/>
    </source>
</evidence>
<dbReference type="AlphaFoldDB" id="A0A1H7L0I6"/>
<protein>
    <submittedName>
        <fullName evidence="1">Uncharacterized protein</fullName>
    </submittedName>
</protein>
<evidence type="ECO:0000313" key="3">
    <source>
        <dbReference type="Proteomes" id="UP000182192"/>
    </source>
</evidence>
<dbReference type="RefSeq" id="WP_074833285.1">
    <property type="nucleotide sequence ID" value="NZ_FOAT01000008.1"/>
</dbReference>
<dbReference type="OrthoDB" id="1822468at2"/>
<proteinExistence type="predicted"/>
<dbReference type="Proteomes" id="UP000186015">
    <property type="component" value="Unassembled WGS sequence"/>
</dbReference>
<reference evidence="3 4" key="1">
    <citation type="submission" date="2016-10" db="EMBL/GenBank/DDBJ databases">
        <authorList>
            <person name="de Groot N.N."/>
        </authorList>
    </citation>
    <scope>NUCLEOTIDE SEQUENCE [LARGE SCALE GENOMIC DNA]</scope>
    <source>
        <strain evidence="2 3">AR67</strain>
        <strain evidence="1 4">KH2T6</strain>
    </source>
</reference>
<accession>A0A1H7L0I6</accession>
<dbReference type="EMBL" id="FOKQ01000026">
    <property type="protein sequence ID" value="SFC94284.1"/>
    <property type="molecule type" value="Genomic_DNA"/>
</dbReference>
<organism evidence="1 4">
    <name type="scientific">Ruminococcus albus</name>
    <dbReference type="NCBI Taxonomy" id="1264"/>
    <lineage>
        <taxon>Bacteria</taxon>
        <taxon>Bacillati</taxon>
        <taxon>Bacillota</taxon>
        <taxon>Clostridia</taxon>
        <taxon>Eubacteriales</taxon>
        <taxon>Oscillospiraceae</taxon>
        <taxon>Ruminococcus</taxon>
    </lineage>
</organism>
<dbReference type="EMBL" id="FOAT01000008">
    <property type="protein sequence ID" value="SEK92502.1"/>
    <property type="molecule type" value="Genomic_DNA"/>
</dbReference>
<sequence length="78" mass="9376">MILEIEYYKADTQLVGKTRHFSEVKEQLARAEDLHDRENDNFIELLCRMFGWTESKTFVRPDMIYDRDIMKLSGNMNK</sequence>
<evidence type="ECO:0000313" key="1">
    <source>
        <dbReference type="EMBL" id="SEK92502.1"/>
    </source>
</evidence>
<evidence type="ECO:0000313" key="4">
    <source>
        <dbReference type="Proteomes" id="UP000186015"/>
    </source>
</evidence>
<name>A0A1H7L0I6_RUMAL</name>